<dbReference type="Gene3D" id="3.90.1750.20">
    <property type="entry name" value="Putative Large Serine Recombinase, Chain B, Domain 2"/>
    <property type="match status" value="2"/>
</dbReference>
<evidence type="ECO:0000256" key="1">
    <source>
        <dbReference type="SAM" id="Coils"/>
    </source>
</evidence>
<protein>
    <submittedName>
        <fullName evidence="3">DNA invertase Pin-like site-specific DNA recombinase</fullName>
    </submittedName>
</protein>
<dbReference type="Pfam" id="PF00239">
    <property type="entry name" value="Resolvase"/>
    <property type="match status" value="1"/>
</dbReference>
<gene>
    <name evidence="3" type="ORF">JOF56_005698</name>
</gene>
<dbReference type="PANTHER" id="PTHR30461">
    <property type="entry name" value="DNA-INVERTASE FROM LAMBDOID PROPHAGE"/>
    <property type="match status" value="1"/>
</dbReference>
<reference evidence="3 4" key="1">
    <citation type="submission" date="2021-03" db="EMBL/GenBank/DDBJ databases">
        <title>Sequencing the genomes of 1000 actinobacteria strains.</title>
        <authorList>
            <person name="Klenk H.-P."/>
        </authorList>
    </citation>
    <scope>NUCLEOTIDE SEQUENCE [LARGE SCALE GENOMIC DNA]</scope>
    <source>
        <strain evidence="3 4">DSM 46670</strain>
    </source>
</reference>
<accession>A0ABS4TN18</accession>
<feature type="coiled-coil region" evidence="1">
    <location>
        <begin position="444"/>
        <end position="471"/>
    </location>
</feature>
<dbReference type="SUPFAM" id="SSF53041">
    <property type="entry name" value="Resolvase-like"/>
    <property type="match status" value="1"/>
</dbReference>
<dbReference type="InterPro" id="IPR038109">
    <property type="entry name" value="DNA_bind_recomb_sf"/>
</dbReference>
<evidence type="ECO:0000313" key="3">
    <source>
        <dbReference type="EMBL" id="MBP2325313.1"/>
    </source>
</evidence>
<dbReference type="InterPro" id="IPR006119">
    <property type="entry name" value="Resolv_N"/>
</dbReference>
<keyword evidence="4" id="KW-1185">Reference proteome</keyword>
<name>A0ABS4TN18_9PSEU</name>
<dbReference type="InterPro" id="IPR011109">
    <property type="entry name" value="DNA_bind_recombinase_dom"/>
</dbReference>
<feature type="domain" description="Recombinase" evidence="2">
    <location>
        <begin position="175"/>
        <end position="369"/>
    </location>
</feature>
<dbReference type="Pfam" id="PF07508">
    <property type="entry name" value="Recombinase"/>
    <property type="match status" value="2"/>
</dbReference>
<dbReference type="Gene3D" id="3.40.50.1390">
    <property type="entry name" value="Resolvase, N-terminal catalytic domain"/>
    <property type="match status" value="1"/>
</dbReference>
<dbReference type="RefSeq" id="WP_209642525.1">
    <property type="nucleotide sequence ID" value="NZ_JAGINW010000001.1"/>
</dbReference>
<evidence type="ECO:0000313" key="4">
    <source>
        <dbReference type="Proteomes" id="UP001519332"/>
    </source>
</evidence>
<dbReference type="EMBL" id="JAGINW010000001">
    <property type="protein sequence ID" value="MBP2325313.1"/>
    <property type="molecule type" value="Genomic_DNA"/>
</dbReference>
<dbReference type="PANTHER" id="PTHR30461:SF23">
    <property type="entry name" value="DNA RECOMBINASE-RELATED"/>
    <property type="match status" value="1"/>
</dbReference>
<dbReference type="InterPro" id="IPR050639">
    <property type="entry name" value="SSR_resolvase"/>
</dbReference>
<organism evidence="3 4">
    <name type="scientific">Kibdelosporangium banguiense</name>
    <dbReference type="NCBI Taxonomy" id="1365924"/>
    <lineage>
        <taxon>Bacteria</taxon>
        <taxon>Bacillati</taxon>
        <taxon>Actinomycetota</taxon>
        <taxon>Actinomycetes</taxon>
        <taxon>Pseudonocardiales</taxon>
        <taxon>Pseudonocardiaceae</taxon>
        <taxon>Kibdelosporangium</taxon>
    </lineage>
</organism>
<evidence type="ECO:0000259" key="2">
    <source>
        <dbReference type="PROSITE" id="PS51737"/>
    </source>
</evidence>
<keyword evidence="1" id="KW-0175">Coiled coil</keyword>
<comment type="caution">
    <text evidence="3">The sequence shown here is derived from an EMBL/GenBank/DDBJ whole genome shotgun (WGS) entry which is preliminary data.</text>
</comment>
<dbReference type="SMART" id="SM00857">
    <property type="entry name" value="Resolvase"/>
    <property type="match status" value="1"/>
</dbReference>
<dbReference type="InterPro" id="IPR036162">
    <property type="entry name" value="Resolvase-like_N_sf"/>
</dbReference>
<dbReference type="Proteomes" id="UP001519332">
    <property type="component" value="Unassembled WGS sequence"/>
</dbReference>
<proteinExistence type="predicted"/>
<dbReference type="PROSITE" id="PS51737">
    <property type="entry name" value="RECOMBINASE_DNA_BIND"/>
    <property type="match status" value="1"/>
</dbReference>
<sequence>MSKGSIARLRMMKTMPTLRGIRYLRASHDGQGREASVESQEDEGEEFFQQFGIEHVATFCDNHLSASPYATEERPEFIRLRAALEAGQANLVWTFDHARMLRDLKVYTQLRDLLIEVGCYWAYGGRIYDMTDPADRRATARDAAEAEGQSDTISINVKRGVKRKARAGEPAGPVAFGYRVHYDPETGDSLGWLVDEDQKAVIREIVNDCMAGKPLTAIARKLNERGVPCPRDRRWDVRLIRNLVDEYKHAGGWARLLARMESDDCRALAERVVSRVLAGETPRNVSRELNKDKKPYVFPTVWDCRKVKKIALSKAAAGLRQYHGQVLTTTTTDEGGNTVSVPVTVTWTPIITEHEHRTLTARLTRQDRGKLRDGQRVKYWWSGIAECGVCGAPLSRSKERNGTGRYQCRKTGCVSRDQVRVDAWLMEQALLLLERPDAASVFRLAEHASKAEEAEKEVKTLRAELEGWRNAAGAGKVSPESFASIEPALLERLQKAQERVDRATVPPILSTVIGPNAREVMAQLDITQLRTVLRTIMRPQIHPTNRRVVNGLDTTTIDPGFRFTPRPVPTDGADAAA</sequence>
<dbReference type="CDD" id="cd00338">
    <property type="entry name" value="Ser_Recombinase"/>
    <property type="match status" value="1"/>
</dbReference>